<dbReference type="AlphaFoldDB" id="U1N0L1"/>
<organism evidence="1 2">
    <name type="scientific">Haloquadratum walsbyi J07HQW1</name>
    <dbReference type="NCBI Taxonomy" id="1238424"/>
    <lineage>
        <taxon>Archaea</taxon>
        <taxon>Methanobacteriati</taxon>
        <taxon>Methanobacteriota</taxon>
        <taxon>Stenosarchaea group</taxon>
        <taxon>Halobacteria</taxon>
        <taxon>Halobacteriales</taxon>
        <taxon>Haloferacaceae</taxon>
        <taxon>Haloquadratum</taxon>
    </lineage>
</organism>
<dbReference type="HOGENOM" id="CLU_3394500_0_0_2"/>
<name>U1N0L1_9EURY</name>
<accession>U1N0L1</accession>
<gene>
    <name evidence="1" type="ORF">J07HQW1_00008</name>
</gene>
<dbReference type="EMBL" id="KE356560">
    <property type="protein sequence ID" value="ERG89995.1"/>
    <property type="molecule type" value="Genomic_DNA"/>
</dbReference>
<proteinExistence type="predicted"/>
<evidence type="ECO:0000313" key="1">
    <source>
        <dbReference type="EMBL" id="ERG89995.1"/>
    </source>
</evidence>
<protein>
    <submittedName>
        <fullName evidence="1">Uncharacterized protein</fullName>
    </submittedName>
</protein>
<reference evidence="1 2" key="1">
    <citation type="journal article" date="2013" name="PLoS ONE">
        <title>Assembly-driven community genomics of a hypersaline microbial ecosystem.</title>
        <authorList>
            <person name="Podell S."/>
            <person name="Ugalde J.A."/>
            <person name="Narasingarao P."/>
            <person name="Banfield J.F."/>
            <person name="Heidelberg K.B."/>
            <person name="Allen E.E."/>
        </authorList>
    </citation>
    <scope>NUCLEOTIDE SEQUENCE [LARGE SCALE GENOMIC DNA]</scope>
    <source>
        <strain evidence="2">J07HQW1</strain>
    </source>
</reference>
<dbReference type="Proteomes" id="UP000030649">
    <property type="component" value="Unassembled WGS sequence"/>
</dbReference>
<sequence>MAKQSYIDESENVTESDVEIKDVVIGEHNAN</sequence>
<dbReference type="STRING" id="1238424.J07HQW1_00008"/>
<evidence type="ECO:0000313" key="2">
    <source>
        <dbReference type="Proteomes" id="UP000030649"/>
    </source>
</evidence>